<protein>
    <recommendedName>
        <fullName evidence="2">Calmodulin-binding domain-containing protein</fullName>
    </recommendedName>
</protein>
<dbReference type="Pfam" id="PF07839">
    <property type="entry name" value="CaM_binding"/>
    <property type="match status" value="1"/>
</dbReference>
<feature type="compositionally biased region" description="Acidic residues" evidence="1">
    <location>
        <begin position="362"/>
        <end position="380"/>
    </location>
</feature>
<evidence type="ECO:0000256" key="1">
    <source>
        <dbReference type="SAM" id="MobiDB-lite"/>
    </source>
</evidence>
<gene>
    <name evidence="3" type="ORF">CQW23_11895</name>
</gene>
<proteinExistence type="predicted"/>
<evidence type="ECO:0000313" key="3">
    <source>
        <dbReference type="EMBL" id="PHT47687.1"/>
    </source>
</evidence>
<reference evidence="3 4" key="1">
    <citation type="journal article" date="2017" name="Genome Biol.">
        <title>New reference genome sequences of hot pepper reveal the massive evolution of plant disease-resistance genes by retroduplication.</title>
        <authorList>
            <person name="Kim S."/>
            <person name="Park J."/>
            <person name="Yeom S.I."/>
            <person name="Kim Y.M."/>
            <person name="Seo E."/>
            <person name="Kim K.T."/>
            <person name="Kim M.S."/>
            <person name="Lee J.M."/>
            <person name="Cheong K."/>
            <person name="Shin H.S."/>
            <person name="Kim S.B."/>
            <person name="Han K."/>
            <person name="Lee J."/>
            <person name="Park M."/>
            <person name="Lee H.A."/>
            <person name="Lee H.Y."/>
            <person name="Lee Y."/>
            <person name="Oh S."/>
            <person name="Lee J.H."/>
            <person name="Choi E."/>
            <person name="Choi E."/>
            <person name="Lee S.E."/>
            <person name="Jeon J."/>
            <person name="Kim H."/>
            <person name="Choi G."/>
            <person name="Song H."/>
            <person name="Lee J."/>
            <person name="Lee S.C."/>
            <person name="Kwon J.K."/>
            <person name="Lee H.Y."/>
            <person name="Koo N."/>
            <person name="Hong Y."/>
            <person name="Kim R.W."/>
            <person name="Kang W.H."/>
            <person name="Huh J.H."/>
            <person name="Kang B.C."/>
            <person name="Yang T.J."/>
            <person name="Lee Y.H."/>
            <person name="Bennetzen J.L."/>
            <person name="Choi D."/>
        </authorList>
    </citation>
    <scope>NUCLEOTIDE SEQUENCE [LARGE SCALE GENOMIC DNA]</scope>
    <source>
        <strain evidence="4">cv. PBC81</strain>
    </source>
</reference>
<reference evidence="4" key="2">
    <citation type="journal article" date="2017" name="J. Anim. Genet.">
        <title>Multiple reference genome sequences of hot pepper reveal the massive evolution of plant disease resistance genes by retroduplication.</title>
        <authorList>
            <person name="Kim S."/>
            <person name="Park J."/>
            <person name="Yeom S.-I."/>
            <person name="Kim Y.-M."/>
            <person name="Seo E."/>
            <person name="Kim K.-T."/>
            <person name="Kim M.-S."/>
            <person name="Lee J.M."/>
            <person name="Cheong K."/>
            <person name="Shin H.-S."/>
            <person name="Kim S.-B."/>
            <person name="Han K."/>
            <person name="Lee J."/>
            <person name="Park M."/>
            <person name="Lee H.-A."/>
            <person name="Lee H.-Y."/>
            <person name="Lee Y."/>
            <person name="Oh S."/>
            <person name="Lee J.H."/>
            <person name="Choi E."/>
            <person name="Choi E."/>
            <person name="Lee S.E."/>
            <person name="Jeon J."/>
            <person name="Kim H."/>
            <person name="Choi G."/>
            <person name="Song H."/>
            <person name="Lee J."/>
            <person name="Lee S.-C."/>
            <person name="Kwon J.-K."/>
            <person name="Lee H.-Y."/>
            <person name="Koo N."/>
            <person name="Hong Y."/>
            <person name="Kim R.W."/>
            <person name="Kang W.-H."/>
            <person name="Huh J.H."/>
            <person name="Kang B.-C."/>
            <person name="Yang T.-J."/>
            <person name="Lee Y.-H."/>
            <person name="Bennetzen J.L."/>
            <person name="Choi D."/>
        </authorList>
    </citation>
    <scope>NUCLEOTIDE SEQUENCE [LARGE SCALE GENOMIC DNA]</scope>
    <source>
        <strain evidence="4">cv. PBC81</strain>
    </source>
</reference>
<feature type="domain" description="Calmodulin-binding" evidence="2">
    <location>
        <begin position="162"/>
        <end position="276"/>
    </location>
</feature>
<feature type="region of interest" description="Disordered" evidence="1">
    <location>
        <begin position="1"/>
        <end position="129"/>
    </location>
</feature>
<comment type="caution">
    <text evidence="3">The sequence shown here is derived from an EMBL/GenBank/DDBJ whole genome shotgun (WGS) entry which is preliminary data.</text>
</comment>
<dbReference type="OrthoDB" id="766386at2759"/>
<feature type="compositionally biased region" description="Low complexity" evidence="1">
    <location>
        <begin position="96"/>
        <end position="113"/>
    </location>
</feature>
<sequence>MATTVQLHKGKKPSPTTFRAQAQKIPESTKISVKRGSSGLSKKMDAISISNSARTSVKRASGEKLTNNSMRMIAPGNKKLRVSSLDRHGPIRGKRSSPILSPSSSLYSDGSSSRNIGNRKSSLSSTSACESANGDAIVSSSKKSGTATPNQYIKAGRAAIGSPKNLKFRKGKIIDFQSEKLGPRRLKFRPAKILENNGNESSHVRGRSSRRLIAYGKSNSAKDETMKVNLRHQSRGDKKEAPILFNNVIEETATKLEETRRSKVKALVGAFETLELTRGGNYKNREPPQSTLFSLVYNSPNNEDDLPSAIIHKPKATSKPKYFVTPTPPVRIHQTRKHTAELKIIAESSKMVRSSETKAENMIEESEVPTEIEDDPEQEESVPTHPKVRRSNQNLKKFLAMGNDAYYGSKFMLMGRVFDPKVMSNPFVQKLLDRLNFQGWAYLFRDLTTVVYVEEVIEFYINLTMIDESTIYSSVGGVEIVFDLAKLGKIL</sequence>
<evidence type="ECO:0000313" key="4">
    <source>
        <dbReference type="Proteomes" id="UP000224567"/>
    </source>
</evidence>
<evidence type="ECO:0000259" key="2">
    <source>
        <dbReference type="SMART" id="SM01054"/>
    </source>
</evidence>
<accession>A0A2G2WR21</accession>
<organism evidence="3 4">
    <name type="scientific">Capsicum baccatum</name>
    <name type="common">Peruvian pepper</name>
    <dbReference type="NCBI Taxonomy" id="33114"/>
    <lineage>
        <taxon>Eukaryota</taxon>
        <taxon>Viridiplantae</taxon>
        <taxon>Streptophyta</taxon>
        <taxon>Embryophyta</taxon>
        <taxon>Tracheophyta</taxon>
        <taxon>Spermatophyta</taxon>
        <taxon>Magnoliopsida</taxon>
        <taxon>eudicotyledons</taxon>
        <taxon>Gunneridae</taxon>
        <taxon>Pentapetalae</taxon>
        <taxon>asterids</taxon>
        <taxon>lamiids</taxon>
        <taxon>Solanales</taxon>
        <taxon>Solanaceae</taxon>
        <taxon>Solanoideae</taxon>
        <taxon>Capsiceae</taxon>
        <taxon>Capsicum</taxon>
    </lineage>
</organism>
<feature type="region of interest" description="Disordered" evidence="1">
    <location>
        <begin position="355"/>
        <end position="389"/>
    </location>
</feature>
<dbReference type="Proteomes" id="UP000224567">
    <property type="component" value="Unassembled WGS sequence"/>
</dbReference>
<dbReference type="SMART" id="SM01054">
    <property type="entry name" value="CaM_binding"/>
    <property type="match status" value="1"/>
</dbReference>
<dbReference type="InterPro" id="IPR012417">
    <property type="entry name" value="CaM-bd_dom_pln"/>
</dbReference>
<dbReference type="GO" id="GO:0005516">
    <property type="term" value="F:calmodulin binding"/>
    <property type="evidence" value="ECO:0007669"/>
    <property type="project" value="InterPro"/>
</dbReference>
<dbReference type="PANTHER" id="PTHR33349:SF25">
    <property type="entry name" value="CALMODULIN-BINDING DOMAIN-CONTAINING PROTEIN"/>
    <property type="match status" value="1"/>
</dbReference>
<keyword evidence="4" id="KW-1185">Reference proteome</keyword>
<dbReference type="EMBL" id="MLFT02000005">
    <property type="protein sequence ID" value="PHT47687.1"/>
    <property type="molecule type" value="Genomic_DNA"/>
</dbReference>
<dbReference type="PANTHER" id="PTHR33349">
    <property type="entry name" value="EMB|CAB62594.1"/>
    <property type="match status" value="1"/>
</dbReference>
<name>A0A2G2WR21_CAPBA</name>
<dbReference type="AlphaFoldDB" id="A0A2G2WR21"/>
<dbReference type="STRING" id="33114.A0A2G2WR21"/>